<evidence type="ECO:0000259" key="8">
    <source>
        <dbReference type="PROSITE" id="PS51471"/>
    </source>
</evidence>
<dbReference type="Pfam" id="PF13532">
    <property type="entry name" value="2OG-FeII_Oxy_2"/>
    <property type="match status" value="1"/>
</dbReference>
<dbReference type="Gene3D" id="2.60.120.590">
    <property type="entry name" value="Alpha-ketoglutarate-dependent dioxygenase AlkB-like"/>
    <property type="match status" value="1"/>
</dbReference>
<feature type="binding site" evidence="6">
    <location>
        <position position="165"/>
    </location>
    <ligand>
        <name>Fe cation</name>
        <dbReference type="ChEBI" id="CHEBI:24875"/>
        <note>catalytic</note>
    </ligand>
</feature>
<dbReference type="InterPro" id="IPR037151">
    <property type="entry name" value="AlkB-like_sf"/>
</dbReference>
<feature type="domain" description="Fe2OG dioxygenase" evidence="8">
    <location>
        <begin position="145"/>
        <end position="245"/>
    </location>
</feature>
<feature type="region of interest" description="Disordered" evidence="7">
    <location>
        <begin position="1"/>
        <end position="42"/>
    </location>
</feature>
<sequence>MSQPSTPPFDLCPGHHGSMTAKTIVPKGSMKRKAGESSTDAASVQHLRPGMVLLKGFVKPEDQVKIVRTCRQLGMGPGGFYRPNYKNGAKLNLWMMSLGKNWDLTTRSYGPTRPFDGAQAPTIPDAFKRIALTANSTASKFPQINPDVCIVNYYTNSGKLGLHQDKDESESSLTKGLPFISISIGDTAEFLFGDTRDKDQATKINLESGDVLILGGESRLLFHGVSHVKTGTAPSWLKEETGIRPGPMTGGAKDPRHCTSSSPARPRGGELAPWPTRPYGRAAPLPLCLRSPLPSGGRNTPLLTRSLPFPHGSLSLSPSPRAAAMATMARARRELASPPLHCLPAP</sequence>
<dbReference type="PANTHER" id="PTHR16557:SF2">
    <property type="entry name" value="NUCLEIC ACID DIOXYGENASE ALKBH1"/>
    <property type="match status" value="1"/>
</dbReference>
<evidence type="ECO:0000256" key="1">
    <source>
        <dbReference type="ARBA" id="ARBA00007879"/>
    </source>
</evidence>
<dbReference type="EMBL" id="CP144745">
    <property type="protein sequence ID" value="WVZ52180.1"/>
    <property type="molecule type" value="Genomic_DNA"/>
</dbReference>
<evidence type="ECO:0000256" key="2">
    <source>
        <dbReference type="ARBA" id="ARBA00022723"/>
    </source>
</evidence>
<gene>
    <name evidence="9" type="ORF">U9M48_003264</name>
</gene>
<dbReference type="PANTHER" id="PTHR16557">
    <property type="entry name" value="ALKYLATED DNA REPAIR PROTEIN ALKB-RELATED"/>
    <property type="match status" value="1"/>
</dbReference>
<dbReference type="SUPFAM" id="SSF51197">
    <property type="entry name" value="Clavaminate synthase-like"/>
    <property type="match status" value="1"/>
</dbReference>
<reference evidence="9 10" key="1">
    <citation type="submission" date="2024-02" db="EMBL/GenBank/DDBJ databases">
        <title>High-quality chromosome-scale genome assembly of Pensacola bahiagrass (Paspalum notatum Flugge var. saurae).</title>
        <authorList>
            <person name="Vega J.M."/>
            <person name="Podio M."/>
            <person name="Orjuela J."/>
            <person name="Siena L.A."/>
            <person name="Pessino S.C."/>
            <person name="Combes M.C."/>
            <person name="Mariac C."/>
            <person name="Albertini E."/>
            <person name="Pupilli F."/>
            <person name="Ortiz J.P.A."/>
            <person name="Leblanc O."/>
        </authorList>
    </citation>
    <scope>NUCLEOTIDE SEQUENCE [LARGE SCALE GENOMIC DNA]</scope>
    <source>
        <strain evidence="9">R1</strain>
        <tissue evidence="9">Leaf</tissue>
    </source>
</reference>
<evidence type="ECO:0000256" key="4">
    <source>
        <dbReference type="ARBA" id="ARBA00023002"/>
    </source>
</evidence>
<dbReference type="PROSITE" id="PS51471">
    <property type="entry name" value="FE2OG_OXY"/>
    <property type="match status" value="1"/>
</dbReference>
<keyword evidence="2 6" id="KW-0479">Metal-binding</keyword>
<proteinExistence type="inferred from homology"/>
<evidence type="ECO:0000256" key="3">
    <source>
        <dbReference type="ARBA" id="ARBA00022964"/>
    </source>
</evidence>
<organism evidence="9 10">
    <name type="scientific">Paspalum notatum var. saurae</name>
    <dbReference type="NCBI Taxonomy" id="547442"/>
    <lineage>
        <taxon>Eukaryota</taxon>
        <taxon>Viridiplantae</taxon>
        <taxon>Streptophyta</taxon>
        <taxon>Embryophyta</taxon>
        <taxon>Tracheophyta</taxon>
        <taxon>Spermatophyta</taxon>
        <taxon>Magnoliopsida</taxon>
        <taxon>Liliopsida</taxon>
        <taxon>Poales</taxon>
        <taxon>Poaceae</taxon>
        <taxon>PACMAD clade</taxon>
        <taxon>Panicoideae</taxon>
        <taxon>Andropogonodae</taxon>
        <taxon>Paspaleae</taxon>
        <taxon>Paspalinae</taxon>
        <taxon>Paspalum</taxon>
    </lineage>
</organism>
<comment type="cofactor">
    <cofactor evidence="6">
        <name>Fe(2+)</name>
        <dbReference type="ChEBI" id="CHEBI:29033"/>
    </cofactor>
    <text evidence="6">Binds 1 Fe(2+) ion per subunit.</text>
</comment>
<comment type="similarity">
    <text evidence="1">Belongs to the alkB family.</text>
</comment>
<evidence type="ECO:0000313" key="10">
    <source>
        <dbReference type="Proteomes" id="UP001341281"/>
    </source>
</evidence>
<dbReference type="GO" id="GO:0008198">
    <property type="term" value="F:ferrous iron binding"/>
    <property type="evidence" value="ECO:0007669"/>
    <property type="project" value="TreeGrafter"/>
</dbReference>
<dbReference type="GO" id="GO:0035516">
    <property type="term" value="F:broad specificity oxidative DNA demethylase activity"/>
    <property type="evidence" value="ECO:0007669"/>
    <property type="project" value="TreeGrafter"/>
</dbReference>
<evidence type="ECO:0000256" key="7">
    <source>
        <dbReference type="SAM" id="MobiDB-lite"/>
    </source>
</evidence>
<accession>A0AAQ3PH54</accession>
<evidence type="ECO:0000256" key="5">
    <source>
        <dbReference type="ARBA" id="ARBA00023004"/>
    </source>
</evidence>
<name>A0AAQ3PH54_PASNO</name>
<dbReference type="InterPro" id="IPR004574">
    <property type="entry name" value="Alkb"/>
</dbReference>
<feature type="binding site" evidence="6">
    <location>
        <position position="223"/>
    </location>
    <ligand>
        <name>Fe cation</name>
        <dbReference type="ChEBI" id="CHEBI:24875"/>
        <note>catalytic</note>
    </ligand>
</feature>
<dbReference type="GO" id="GO:0005737">
    <property type="term" value="C:cytoplasm"/>
    <property type="evidence" value="ECO:0007669"/>
    <property type="project" value="TreeGrafter"/>
</dbReference>
<protein>
    <recommendedName>
        <fullName evidence="8">Fe2OG dioxygenase domain-containing protein</fullName>
    </recommendedName>
</protein>
<dbReference type="GO" id="GO:0035513">
    <property type="term" value="P:oxidative RNA demethylation"/>
    <property type="evidence" value="ECO:0007669"/>
    <property type="project" value="TreeGrafter"/>
</dbReference>
<dbReference type="InterPro" id="IPR005123">
    <property type="entry name" value="Oxoglu/Fe-dep_dioxygenase_dom"/>
</dbReference>
<feature type="region of interest" description="Disordered" evidence="7">
    <location>
        <begin position="238"/>
        <end position="276"/>
    </location>
</feature>
<evidence type="ECO:0000313" key="9">
    <source>
        <dbReference type="EMBL" id="WVZ52180.1"/>
    </source>
</evidence>
<dbReference type="InterPro" id="IPR027450">
    <property type="entry name" value="AlkB-like"/>
</dbReference>
<dbReference type="AlphaFoldDB" id="A0AAQ3PH54"/>
<dbReference type="Proteomes" id="UP001341281">
    <property type="component" value="Chromosome 01"/>
</dbReference>
<dbReference type="GO" id="GO:0035515">
    <property type="term" value="F:oxidative RNA demethylase activity"/>
    <property type="evidence" value="ECO:0007669"/>
    <property type="project" value="TreeGrafter"/>
</dbReference>
<feature type="binding site" evidence="6">
    <location>
        <position position="163"/>
    </location>
    <ligand>
        <name>Fe cation</name>
        <dbReference type="ChEBI" id="CHEBI:24875"/>
        <note>catalytic</note>
    </ligand>
</feature>
<keyword evidence="4" id="KW-0560">Oxidoreductase</keyword>
<evidence type="ECO:0000256" key="6">
    <source>
        <dbReference type="PIRSR" id="PIRSR604574-2"/>
    </source>
</evidence>
<keyword evidence="5 6" id="KW-0408">Iron</keyword>
<keyword evidence="10" id="KW-1185">Reference proteome</keyword>
<keyword evidence="3" id="KW-0223">Dioxygenase</keyword>